<dbReference type="InterPro" id="IPR011990">
    <property type="entry name" value="TPR-like_helical_dom_sf"/>
</dbReference>
<dbReference type="SUPFAM" id="SSF48452">
    <property type="entry name" value="TPR-like"/>
    <property type="match status" value="2"/>
</dbReference>
<dbReference type="AlphaFoldDB" id="A0A3N1XYW2"/>
<dbReference type="Proteomes" id="UP000273083">
    <property type="component" value="Unassembled WGS sequence"/>
</dbReference>
<dbReference type="EMBL" id="RJVG01000001">
    <property type="protein sequence ID" value="ROR31759.1"/>
    <property type="molecule type" value="Genomic_DNA"/>
</dbReference>
<organism evidence="2 3">
    <name type="scientific">Mobilisporobacter senegalensis</name>
    <dbReference type="NCBI Taxonomy" id="1329262"/>
    <lineage>
        <taxon>Bacteria</taxon>
        <taxon>Bacillati</taxon>
        <taxon>Bacillota</taxon>
        <taxon>Clostridia</taxon>
        <taxon>Lachnospirales</taxon>
        <taxon>Lachnospiraceae</taxon>
        <taxon>Mobilisporobacter</taxon>
    </lineage>
</organism>
<dbReference type="PANTHER" id="PTHR12558">
    <property type="entry name" value="CELL DIVISION CYCLE 16,23,27"/>
    <property type="match status" value="1"/>
</dbReference>
<dbReference type="RefSeq" id="WP_123607846.1">
    <property type="nucleotide sequence ID" value="NZ_RJVG01000001.1"/>
</dbReference>
<reference evidence="2 3" key="1">
    <citation type="submission" date="2018-11" db="EMBL/GenBank/DDBJ databases">
        <title>Genomic Encyclopedia of Type Strains, Phase IV (KMG-IV): sequencing the most valuable type-strain genomes for metagenomic binning, comparative biology and taxonomic classification.</title>
        <authorList>
            <person name="Goeker M."/>
        </authorList>
    </citation>
    <scope>NUCLEOTIDE SEQUENCE [LARGE SCALE GENOMIC DNA]</scope>
    <source>
        <strain evidence="2 3">DSM 26537</strain>
    </source>
</reference>
<evidence type="ECO:0000313" key="2">
    <source>
        <dbReference type="EMBL" id="ROR31759.1"/>
    </source>
</evidence>
<dbReference type="PROSITE" id="PS50005">
    <property type="entry name" value="TPR"/>
    <property type="match status" value="3"/>
</dbReference>
<protein>
    <submittedName>
        <fullName evidence="2">Tetratricopeptide repeat protein</fullName>
    </submittedName>
</protein>
<comment type="caution">
    <text evidence="2">The sequence shown here is derived from an EMBL/GenBank/DDBJ whole genome shotgun (WGS) entry which is preliminary data.</text>
</comment>
<proteinExistence type="predicted"/>
<keyword evidence="3" id="KW-1185">Reference proteome</keyword>
<dbReference type="SMART" id="SM00028">
    <property type="entry name" value="TPR"/>
    <property type="match status" value="10"/>
</dbReference>
<dbReference type="Pfam" id="PF00515">
    <property type="entry name" value="TPR_1"/>
    <property type="match status" value="1"/>
</dbReference>
<evidence type="ECO:0000256" key="1">
    <source>
        <dbReference type="PROSITE-ProRule" id="PRU00339"/>
    </source>
</evidence>
<accession>A0A3N1XYW2</accession>
<feature type="repeat" description="TPR" evidence="1">
    <location>
        <begin position="252"/>
        <end position="285"/>
    </location>
</feature>
<evidence type="ECO:0000313" key="3">
    <source>
        <dbReference type="Proteomes" id="UP000273083"/>
    </source>
</evidence>
<dbReference type="InterPro" id="IPR019734">
    <property type="entry name" value="TPR_rpt"/>
</dbReference>
<sequence>MDKLEELKLQVKEYNEQALVLQNNGKPEEAYEYYDKANALDSMYIETYINRANLYLKNEKYDEAEVNYKKALMINKNDGRIFFHLGNLSVLKGDTNAGIEYYNKAISLGYVAARLFYSMGLIYEETKNTDLSLRNFSKAIHLDGNVPEYRIHKASLQVTLGMYEEALTTLKETTSYLPDVYEGYHYSFVILCSLKRFEEAKDIIDKALSLFPGDPALVLDNIKYYTLTSQYDKALEMIAEARKMEGYQAVELELLIEQGKVYMLQNEFEKATEYLRKSEELVKDGGENAEALFLLMLIYAHNEKYELLLKCAERLSEMKTDNSFERAAFYYKPYALNKTGKKEEAKKYYKEAISYYRSATIKEPTLVDAYLFRALCHKELEDYVKALELADYVGMLLDSSEVHMVKSEIYHAMKDIEMANKEKDIAKSIDTGAVKRRGEELV</sequence>
<dbReference type="OrthoDB" id="2048996at2"/>
<feature type="repeat" description="TPR" evidence="1">
    <location>
        <begin position="113"/>
        <end position="146"/>
    </location>
</feature>
<dbReference type="PANTHER" id="PTHR12558:SF13">
    <property type="entry name" value="CELL DIVISION CYCLE PROTEIN 27 HOMOLOG"/>
    <property type="match status" value="1"/>
</dbReference>
<feature type="repeat" description="TPR" evidence="1">
    <location>
        <begin position="45"/>
        <end position="78"/>
    </location>
</feature>
<dbReference type="Pfam" id="PF13181">
    <property type="entry name" value="TPR_8"/>
    <property type="match status" value="3"/>
</dbReference>
<dbReference type="Gene3D" id="1.25.40.10">
    <property type="entry name" value="Tetratricopeptide repeat domain"/>
    <property type="match status" value="4"/>
</dbReference>
<gene>
    <name evidence="2" type="ORF">EDD66_101377</name>
</gene>
<name>A0A3N1XYW2_9FIRM</name>
<keyword evidence="1" id="KW-0802">TPR repeat</keyword>